<proteinExistence type="predicted"/>
<dbReference type="Proteomes" id="UP000236333">
    <property type="component" value="Unassembled WGS sequence"/>
</dbReference>
<gene>
    <name evidence="3" type="ORF">TSOC_004088</name>
</gene>
<feature type="compositionally biased region" description="Pro residues" evidence="1">
    <location>
        <begin position="72"/>
        <end position="81"/>
    </location>
</feature>
<organism evidence="3 4">
    <name type="scientific">Tetrabaena socialis</name>
    <dbReference type="NCBI Taxonomy" id="47790"/>
    <lineage>
        <taxon>Eukaryota</taxon>
        <taxon>Viridiplantae</taxon>
        <taxon>Chlorophyta</taxon>
        <taxon>core chlorophytes</taxon>
        <taxon>Chlorophyceae</taxon>
        <taxon>CS clade</taxon>
        <taxon>Chlamydomonadales</taxon>
        <taxon>Tetrabaenaceae</taxon>
        <taxon>Tetrabaena</taxon>
    </lineage>
</organism>
<dbReference type="EMBL" id="PGGS01000096">
    <property type="protein sequence ID" value="PNH09295.1"/>
    <property type="molecule type" value="Genomic_DNA"/>
</dbReference>
<sequence length="81" mass="8103">MATALPSGRHGRRVMMAVALVFFGGLVASALGGPPGSRRLLGSEAVLQAEVNGELVDVFTSGSSAGVSPIRNVPPAPPVPP</sequence>
<evidence type="ECO:0000313" key="3">
    <source>
        <dbReference type="EMBL" id="PNH09295.1"/>
    </source>
</evidence>
<feature type="signal peptide" evidence="2">
    <location>
        <begin position="1"/>
        <end position="32"/>
    </location>
</feature>
<protein>
    <submittedName>
        <fullName evidence="3">Uncharacterized protein</fullName>
    </submittedName>
</protein>
<evidence type="ECO:0000256" key="2">
    <source>
        <dbReference type="SAM" id="SignalP"/>
    </source>
</evidence>
<evidence type="ECO:0000256" key="1">
    <source>
        <dbReference type="SAM" id="MobiDB-lite"/>
    </source>
</evidence>
<dbReference type="AlphaFoldDB" id="A0A2J8A9W6"/>
<reference evidence="3 4" key="1">
    <citation type="journal article" date="2017" name="Mol. Biol. Evol.">
        <title>The 4-celled Tetrabaena socialis nuclear genome reveals the essential components for genetic control of cell number at the origin of multicellularity in the volvocine lineage.</title>
        <authorList>
            <person name="Featherston J."/>
            <person name="Arakaki Y."/>
            <person name="Hanschen E.R."/>
            <person name="Ferris P.J."/>
            <person name="Michod R.E."/>
            <person name="Olson B.J.S.C."/>
            <person name="Nozaki H."/>
            <person name="Durand P.M."/>
        </authorList>
    </citation>
    <scope>NUCLEOTIDE SEQUENCE [LARGE SCALE GENOMIC DNA]</scope>
    <source>
        <strain evidence="3 4">NIES-571</strain>
    </source>
</reference>
<evidence type="ECO:0000313" key="4">
    <source>
        <dbReference type="Proteomes" id="UP000236333"/>
    </source>
</evidence>
<keyword evidence="2" id="KW-0732">Signal</keyword>
<feature type="region of interest" description="Disordered" evidence="1">
    <location>
        <begin position="62"/>
        <end position="81"/>
    </location>
</feature>
<feature type="non-terminal residue" evidence="3">
    <location>
        <position position="81"/>
    </location>
</feature>
<feature type="chain" id="PRO_5014317208" evidence="2">
    <location>
        <begin position="33"/>
        <end position="81"/>
    </location>
</feature>
<comment type="caution">
    <text evidence="3">The sequence shown here is derived from an EMBL/GenBank/DDBJ whole genome shotgun (WGS) entry which is preliminary data.</text>
</comment>
<accession>A0A2J8A9W6</accession>
<keyword evidence="4" id="KW-1185">Reference proteome</keyword>
<name>A0A2J8A9W6_9CHLO</name>